<sequence length="117" mass="12493">MLGSLDTISPPSMRVLMKFSGFVAGYGARHFELAFHLSFPSLTLVISHTPRRRVLSRSGDSHRGGLLVGFSGESSTPISISSDSGAFLTDNSMALGRDSNSEESLKGFIDGHSAFDL</sequence>
<evidence type="ECO:0000313" key="2">
    <source>
        <dbReference type="Proteomes" id="UP000634136"/>
    </source>
</evidence>
<keyword evidence="2" id="KW-1185">Reference proteome</keyword>
<organism evidence="1 2">
    <name type="scientific">Senna tora</name>
    <dbReference type="NCBI Taxonomy" id="362788"/>
    <lineage>
        <taxon>Eukaryota</taxon>
        <taxon>Viridiplantae</taxon>
        <taxon>Streptophyta</taxon>
        <taxon>Embryophyta</taxon>
        <taxon>Tracheophyta</taxon>
        <taxon>Spermatophyta</taxon>
        <taxon>Magnoliopsida</taxon>
        <taxon>eudicotyledons</taxon>
        <taxon>Gunneridae</taxon>
        <taxon>Pentapetalae</taxon>
        <taxon>rosids</taxon>
        <taxon>fabids</taxon>
        <taxon>Fabales</taxon>
        <taxon>Fabaceae</taxon>
        <taxon>Caesalpinioideae</taxon>
        <taxon>Cassia clade</taxon>
        <taxon>Senna</taxon>
    </lineage>
</organism>
<dbReference type="EMBL" id="JAAIUW010000004">
    <property type="protein sequence ID" value="KAF7834765.1"/>
    <property type="molecule type" value="Genomic_DNA"/>
</dbReference>
<accession>A0A835CA85</accession>
<reference evidence="1" key="1">
    <citation type="submission" date="2020-09" db="EMBL/GenBank/DDBJ databases">
        <title>Genome-Enabled Discovery of Anthraquinone Biosynthesis in Senna tora.</title>
        <authorList>
            <person name="Kang S.-H."/>
            <person name="Pandey R.P."/>
            <person name="Lee C.-M."/>
            <person name="Sim J.-S."/>
            <person name="Jeong J.-T."/>
            <person name="Choi B.-S."/>
            <person name="Jung M."/>
            <person name="Ginzburg D."/>
            <person name="Zhao K."/>
            <person name="Won S.Y."/>
            <person name="Oh T.-J."/>
            <person name="Yu Y."/>
            <person name="Kim N.-H."/>
            <person name="Lee O.R."/>
            <person name="Lee T.-H."/>
            <person name="Bashyal P."/>
            <person name="Kim T.-S."/>
            <person name="Lee W.-H."/>
            <person name="Kawkins C."/>
            <person name="Kim C.-K."/>
            <person name="Kim J.S."/>
            <person name="Ahn B.O."/>
            <person name="Rhee S.Y."/>
            <person name="Sohng J.K."/>
        </authorList>
    </citation>
    <scope>NUCLEOTIDE SEQUENCE</scope>
    <source>
        <tissue evidence="1">Leaf</tissue>
    </source>
</reference>
<dbReference type="Proteomes" id="UP000634136">
    <property type="component" value="Unassembled WGS sequence"/>
</dbReference>
<evidence type="ECO:0000313" key="1">
    <source>
        <dbReference type="EMBL" id="KAF7834765.1"/>
    </source>
</evidence>
<gene>
    <name evidence="1" type="ORF">G2W53_009624</name>
</gene>
<comment type="caution">
    <text evidence="1">The sequence shown here is derived from an EMBL/GenBank/DDBJ whole genome shotgun (WGS) entry which is preliminary data.</text>
</comment>
<name>A0A835CA85_9FABA</name>
<dbReference type="AlphaFoldDB" id="A0A835CA85"/>
<protein>
    <submittedName>
        <fullName evidence="1">Uncharacterized protein</fullName>
    </submittedName>
</protein>
<proteinExistence type="predicted"/>